<sequence>MQTLHNDLHIDDKWFKEMLLDCLPTDVQTILASGSEDITVERVDRMFEVQRFQPLSIVHLSTSSLIDG</sequence>
<evidence type="ECO:0000313" key="2">
    <source>
        <dbReference type="Proteomes" id="UP000275846"/>
    </source>
</evidence>
<proteinExistence type="predicted"/>
<dbReference type="Proteomes" id="UP000275846">
    <property type="component" value="Unassembled WGS sequence"/>
</dbReference>
<name>A0A183STS6_SCHSO</name>
<evidence type="ECO:0000313" key="3">
    <source>
        <dbReference type="WBParaSite" id="SSLN_0000791401-mRNA-1"/>
    </source>
</evidence>
<accession>A0A183STS6</accession>
<dbReference type="EMBL" id="UYSU01034234">
    <property type="protein sequence ID" value="VDL94009.1"/>
    <property type="molecule type" value="Genomic_DNA"/>
</dbReference>
<dbReference type="OrthoDB" id="6233583at2759"/>
<evidence type="ECO:0000313" key="1">
    <source>
        <dbReference type="EMBL" id="VDL94009.1"/>
    </source>
</evidence>
<reference evidence="3" key="1">
    <citation type="submission" date="2016-06" db="UniProtKB">
        <authorList>
            <consortium name="WormBaseParasite"/>
        </authorList>
    </citation>
    <scope>IDENTIFICATION</scope>
</reference>
<reference evidence="1 2" key="2">
    <citation type="submission" date="2018-11" db="EMBL/GenBank/DDBJ databases">
        <authorList>
            <consortium name="Pathogen Informatics"/>
        </authorList>
    </citation>
    <scope>NUCLEOTIDE SEQUENCE [LARGE SCALE GENOMIC DNA]</scope>
    <source>
        <strain evidence="1 2">NST_G2</strain>
    </source>
</reference>
<gene>
    <name evidence="1" type="ORF">SSLN_LOCUS7624</name>
</gene>
<organism evidence="3">
    <name type="scientific">Schistocephalus solidus</name>
    <name type="common">Tapeworm</name>
    <dbReference type="NCBI Taxonomy" id="70667"/>
    <lineage>
        <taxon>Eukaryota</taxon>
        <taxon>Metazoa</taxon>
        <taxon>Spiralia</taxon>
        <taxon>Lophotrochozoa</taxon>
        <taxon>Platyhelminthes</taxon>
        <taxon>Cestoda</taxon>
        <taxon>Eucestoda</taxon>
        <taxon>Diphyllobothriidea</taxon>
        <taxon>Diphyllobothriidae</taxon>
        <taxon>Schistocephalus</taxon>
    </lineage>
</organism>
<keyword evidence="2" id="KW-1185">Reference proteome</keyword>
<protein>
    <submittedName>
        <fullName evidence="3">Transposase</fullName>
    </submittedName>
</protein>
<dbReference type="AlphaFoldDB" id="A0A183STS6"/>
<dbReference type="WBParaSite" id="SSLN_0000791401-mRNA-1">
    <property type="protein sequence ID" value="SSLN_0000791401-mRNA-1"/>
    <property type="gene ID" value="SSLN_0000791401"/>
</dbReference>